<accession>A0ABW4RY56</accession>
<comment type="caution">
    <text evidence="3">The sequence shown here is derived from an EMBL/GenBank/DDBJ whole genome shotgun (WGS) entry which is preliminary data.</text>
</comment>
<evidence type="ECO:0000313" key="3">
    <source>
        <dbReference type="EMBL" id="MFD1891009.1"/>
    </source>
</evidence>
<proteinExistence type="predicted"/>
<keyword evidence="4" id="KW-1185">Reference proteome</keyword>
<dbReference type="InterPro" id="IPR018961">
    <property type="entry name" value="DnaJ_homolog_subfam-C_membr-28"/>
</dbReference>
<protein>
    <submittedName>
        <fullName evidence="3">DUF1992 domain-containing protein</fullName>
    </submittedName>
</protein>
<gene>
    <name evidence="3" type="ORF">ACFSCS_12570</name>
</gene>
<evidence type="ECO:0000256" key="1">
    <source>
        <dbReference type="SAM" id="MobiDB-lite"/>
    </source>
</evidence>
<organism evidence="3 4">
    <name type="scientific">Luteococcus peritonei</name>
    <dbReference type="NCBI Taxonomy" id="88874"/>
    <lineage>
        <taxon>Bacteria</taxon>
        <taxon>Bacillati</taxon>
        <taxon>Actinomycetota</taxon>
        <taxon>Actinomycetes</taxon>
        <taxon>Propionibacteriales</taxon>
        <taxon>Propionibacteriaceae</taxon>
        <taxon>Luteococcus</taxon>
    </lineage>
</organism>
<feature type="region of interest" description="Disordered" evidence="1">
    <location>
        <begin position="21"/>
        <end position="42"/>
    </location>
</feature>
<dbReference type="RefSeq" id="WP_343874327.1">
    <property type="nucleotide sequence ID" value="NZ_BAAAIX010000026.1"/>
</dbReference>
<dbReference type="Proteomes" id="UP001597326">
    <property type="component" value="Unassembled WGS sequence"/>
</dbReference>
<evidence type="ECO:0000313" key="4">
    <source>
        <dbReference type="Proteomes" id="UP001597326"/>
    </source>
</evidence>
<evidence type="ECO:0000259" key="2">
    <source>
        <dbReference type="Pfam" id="PF09350"/>
    </source>
</evidence>
<reference evidence="4" key="1">
    <citation type="journal article" date="2019" name="Int. J. Syst. Evol. Microbiol.">
        <title>The Global Catalogue of Microorganisms (GCM) 10K type strain sequencing project: providing services to taxonomists for standard genome sequencing and annotation.</title>
        <authorList>
            <consortium name="The Broad Institute Genomics Platform"/>
            <consortium name="The Broad Institute Genome Sequencing Center for Infectious Disease"/>
            <person name="Wu L."/>
            <person name="Ma J."/>
        </authorList>
    </citation>
    <scope>NUCLEOTIDE SEQUENCE [LARGE SCALE GENOMIC DNA]</scope>
    <source>
        <strain evidence="4">CAIM 431</strain>
    </source>
</reference>
<sequence>MSEPLRFESWIDRQIREATERGEFSNLPGAGKPLGDLGRPGEDPDWWARRKLEQEDLRGAMPGPLAVRREKQDILTTLADVCDEATARAIVEDLNQRIKQSNLTRVAGTPIITGLLDVEQVLDQWRSRRRGR</sequence>
<name>A0ABW4RY56_9ACTN</name>
<dbReference type="EMBL" id="JBHUFZ010000028">
    <property type="protein sequence ID" value="MFD1891009.1"/>
    <property type="molecule type" value="Genomic_DNA"/>
</dbReference>
<dbReference type="Pfam" id="PF09350">
    <property type="entry name" value="DJC28_CD"/>
    <property type="match status" value="1"/>
</dbReference>
<feature type="domain" description="DnaJ homologue subfamily C member 28 conserved" evidence="2">
    <location>
        <begin position="10"/>
        <end position="78"/>
    </location>
</feature>